<dbReference type="GO" id="GO:0008168">
    <property type="term" value="F:methyltransferase activity"/>
    <property type="evidence" value="ECO:0007669"/>
    <property type="project" value="UniProtKB-KW"/>
</dbReference>
<evidence type="ECO:0000313" key="5">
    <source>
        <dbReference type="Proteomes" id="UP000721861"/>
    </source>
</evidence>
<accession>A0ABS5KA59</accession>
<dbReference type="InterPro" id="IPR029026">
    <property type="entry name" value="tRNA_m1G_MTases_N"/>
</dbReference>
<dbReference type="RefSeq" id="WP_212227279.1">
    <property type="nucleotide sequence ID" value="NZ_JAGUCN010000006.1"/>
</dbReference>
<dbReference type="EMBL" id="JAGUCN010000006">
    <property type="protein sequence ID" value="MBS2211248.1"/>
    <property type="molecule type" value="Genomic_DNA"/>
</dbReference>
<dbReference type="Pfam" id="PF00588">
    <property type="entry name" value="SpoU_methylase"/>
    <property type="match status" value="1"/>
</dbReference>
<dbReference type="SUPFAM" id="SSF75217">
    <property type="entry name" value="alpha/beta knot"/>
    <property type="match status" value="1"/>
</dbReference>
<keyword evidence="2" id="KW-0808">Transferase</keyword>
<evidence type="ECO:0000256" key="1">
    <source>
        <dbReference type="ARBA" id="ARBA00022603"/>
    </source>
</evidence>
<dbReference type="Gene3D" id="3.40.1280.10">
    <property type="match status" value="1"/>
</dbReference>
<dbReference type="GO" id="GO:0032259">
    <property type="term" value="P:methylation"/>
    <property type="evidence" value="ECO:0007669"/>
    <property type="project" value="UniProtKB-KW"/>
</dbReference>
<dbReference type="InterPro" id="IPR029028">
    <property type="entry name" value="Alpha/beta_knot_MTases"/>
</dbReference>
<evidence type="ECO:0000313" key="4">
    <source>
        <dbReference type="EMBL" id="MBS2211248.1"/>
    </source>
</evidence>
<protein>
    <submittedName>
        <fullName evidence="4">RNA methyltransferase</fullName>
    </submittedName>
</protein>
<proteinExistence type="predicted"/>
<evidence type="ECO:0000259" key="3">
    <source>
        <dbReference type="Pfam" id="PF00588"/>
    </source>
</evidence>
<reference evidence="4 5" key="1">
    <citation type="journal article" date="2014" name="Int. J. Syst. Evol. Microbiol.">
        <title>Carboxylicivirga gen. nov. in the family Marinilabiliaceae with two novel species, Carboxylicivirga mesophila sp. nov. and Carboxylicivirga taeanensis sp. nov., and reclassification of Cytophaga fermentans as Saccharicrinis fermentans gen. nov., comb. nov.</title>
        <authorList>
            <person name="Yang S.H."/>
            <person name="Seo H.S."/>
            <person name="Woo J.H."/>
            <person name="Oh H.M."/>
            <person name="Jang H."/>
            <person name="Lee J.H."/>
            <person name="Kim S.J."/>
            <person name="Kwon K.K."/>
        </authorList>
    </citation>
    <scope>NUCLEOTIDE SEQUENCE [LARGE SCALE GENOMIC DNA]</scope>
    <source>
        <strain evidence="4 5">JCM 18290</strain>
    </source>
</reference>
<dbReference type="PANTHER" id="PTHR46429:SF2">
    <property type="entry name" value="TRNA_RRNA METHYLTRANSFERASE"/>
    <property type="match status" value="1"/>
</dbReference>
<keyword evidence="5" id="KW-1185">Reference proteome</keyword>
<dbReference type="Proteomes" id="UP000721861">
    <property type="component" value="Unassembled WGS sequence"/>
</dbReference>
<comment type="caution">
    <text evidence="4">The sequence shown here is derived from an EMBL/GenBank/DDBJ whole genome shotgun (WGS) entry which is preliminary data.</text>
</comment>
<keyword evidence="1 4" id="KW-0489">Methyltransferase</keyword>
<evidence type="ECO:0000256" key="2">
    <source>
        <dbReference type="ARBA" id="ARBA00022679"/>
    </source>
</evidence>
<gene>
    <name evidence="4" type="ORF">KEM09_07545</name>
</gene>
<dbReference type="InterPro" id="IPR001537">
    <property type="entry name" value="SpoU_MeTrfase"/>
</dbReference>
<sequence>MPETHSKYFFNKENEGHIAKGADVIIVTDNFSTPENIGNIIRLAANVNASKVIVVGSEGCRMSKVNKTAGAAIGHVPVEWCNLDSLEVPDGYQMVALETAEGAINLYAERLPVKLLLVLGNEKYGVSQEILMRCHHAVYIPMPGSIKSMNVSHAAAACLFEWMRQNMQV</sequence>
<dbReference type="PANTHER" id="PTHR46429">
    <property type="entry name" value="23S RRNA (GUANOSINE-2'-O-)-METHYLTRANSFERASE RLMB"/>
    <property type="match status" value="1"/>
</dbReference>
<dbReference type="InterPro" id="IPR004441">
    <property type="entry name" value="rRNA_MeTrfase_TrmH"/>
</dbReference>
<organism evidence="4 5">
    <name type="scientific">Carboxylicivirga mesophila</name>
    <dbReference type="NCBI Taxonomy" id="1166478"/>
    <lineage>
        <taxon>Bacteria</taxon>
        <taxon>Pseudomonadati</taxon>
        <taxon>Bacteroidota</taxon>
        <taxon>Bacteroidia</taxon>
        <taxon>Marinilabiliales</taxon>
        <taxon>Marinilabiliaceae</taxon>
        <taxon>Carboxylicivirga</taxon>
    </lineage>
</organism>
<name>A0ABS5KA59_9BACT</name>
<feature type="domain" description="tRNA/rRNA methyltransferase SpoU type" evidence="3">
    <location>
        <begin position="24"/>
        <end position="159"/>
    </location>
</feature>